<comment type="caution">
    <text evidence="1">The sequence shown here is derived from an EMBL/GenBank/DDBJ whole genome shotgun (WGS) entry which is preliminary data.</text>
</comment>
<dbReference type="GeneID" id="94842580"/>
<sequence length="1041" mass="119870">MLSITSTILKSGQLTGIAFLKAFDRENNYIVQSFGTYLKFRIFPFQLNLMELDYNIYNDVLLLIPYEYPDYSILLVIMASAKFCLLKYQNGNIICIQKGEITSSFGSDIGSKYSYSLFKSLLLIQIYQEGLQLYLIKNEKLIFIENFDFFASVILQFQLIDSNHFSVLLRKFQNITSYEVYQFNLLQFSRISETSLLKDYHNFMIWGKKIFAIGSNNFLEIKKGKISDKININYNEKIYDAIPINNANILIITISGVIYFLHKISNNISIEKLGNVEKPLKTIRVSNGNDFIIPSKIGPTKIFRNGTLHTLFDLPGKIIKFPKISPRRFLGLTKTKLYYDILFTLILETCNIFSFEYQVKSWIFNDDTILVTNYSSNDNSNYTSLYNLTLKEKIDHECNFMRDSQTIGFQKINRENFVQITNNKIFFSTNNSVIQFEKISSYSFSDDSFVICDNNTNLYLYTYDGKELSRVSFEFQINSLALCDRILAISSWETSSVYIYFITNSLFYLFKIMDNISIVDLVFINNKRNLVALSHKDFCYVYDLKEITNEISCVKPENFIIECQINDHDIREQNVLIKNLYSKENIIKIFCCGFHSSLCKLSENEVLIYGEENYILKDLVATKVKESKSVCYSNFFNNNLLVSYNDNTIALYKNLKYDFAVNLKTNSPYQILNIIPLKNNLFIMVIFHDNQYFIAKTKNTSVFEKYQTLSKIGAAPRKFIEICEIKGNDSFYELHVAAIFNTTLSIYCIKKHEILEKASFTLRNVPIGAFYSNGHLSVIFSDSIQLLSYDGDNITIISDTPTQGSSKCFSFSQSYLAIGDKLESLVLYKLDNNYFQDNAKKAIYSEKYRDCHEMGISSCIDLGDNKWSFCVDESCYLYQFKKVDMKNFSSNNLVIEKACSIGSPASSMAFISEANCILIGLQNGVLIKLKWDININDANASNEEVLHGNGLVNSFLSFYTSLEENFVSFLGNFEISCLKQIVCSNYTLGIPKIIDINLIDYFLHLNVENKAKIIERSKSPFSLELIESLCDKIILESNSVI</sequence>
<keyword evidence="2" id="KW-1185">Reference proteome</keyword>
<proteinExistence type="predicted"/>
<dbReference type="EMBL" id="MLAK01000897">
    <property type="protein sequence ID" value="OHT01722.1"/>
    <property type="molecule type" value="Genomic_DNA"/>
</dbReference>
<dbReference type="RefSeq" id="XP_068354858.1">
    <property type="nucleotide sequence ID" value="XM_068507876.1"/>
</dbReference>
<evidence type="ECO:0000313" key="1">
    <source>
        <dbReference type="EMBL" id="OHT01722.1"/>
    </source>
</evidence>
<dbReference type="VEuPathDB" id="TrichDB:TRFO_31332"/>
<dbReference type="OrthoDB" id="10691195at2759"/>
<dbReference type="InterPro" id="IPR015943">
    <property type="entry name" value="WD40/YVTN_repeat-like_dom_sf"/>
</dbReference>
<dbReference type="Gene3D" id="2.130.10.10">
    <property type="entry name" value="YVTN repeat-like/Quinoprotein amine dehydrogenase"/>
    <property type="match status" value="1"/>
</dbReference>
<name>A0A1J4JSI4_9EUKA</name>
<organism evidence="1 2">
    <name type="scientific">Tritrichomonas foetus</name>
    <dbReference type="NCBI Taxonomy" id="1144522"/>
    <lineage>
        <taxon>Eukaryota</taxon>
        <taxon>Metamonada</taxon>
        <taxon>Parabasalia</taxon>
        <taxon>Tritrichomonadida</taxon>
        <taxon>Tritrichomonadidae</taxon>
        <taxon>Tritrichomonas</taxon>
    </lineage>
</organism>
<dbReference type="AlphaFoldDB" id="A0A1J4JSI4"/>
<reference evidence="1" key="1">
    <citation type="submission" date="2016-10" db="EMBL/GenBank/DDBJ databases">
        <authorList>
            <person name="Benchimol M."/>
            <person name="Almeida L.G."/>
            <person name="Vasconcelos A.T."/>
            <person name="Perreira-Neves A."/>
            <person name="Rosa I.A."/>
            <person name="Tasca T."/>
            <person name="Bogo M.R."/>
            <person name="de Souza W."/>
        </authorList>
    </citation>
    <scope>NUCLEOTIDE SEQUENCE [LARGE SCALE GENOMIC DNA]</scope>
    <source>
        <strain evidence="1">K</strain>
    </source>
</reference>
<dbReference type="Proteomes" id="UP000179807">
    <property type="component" value="Unassembled WGS sequence"/>
</dbReference>
<accession>A0A1J4JSI4</accession>
<dbReference type="SUPFAM" id="SSF69322">
    <property type="entry name" value="Tricorn protease domain 2"/>
    <property type="match status" value="1"/>
</dbReference>
<evidence type="ECO:0008006" key="3">
    <source>
        <dbReference type="Google" id="ProtNLM"/>
    </source>
</evidence>
<gene>
    <name evidence="1" type="ORF">TRFO_31332</name>
</gene>
<evidence type="ECO:0000313" key="2">
    <source>
        <dbReference type="Proteomes" id="UP000179807"/>
    </source>
</evidence>
<protein>
    <recommendedName>
        <fullName evidence="3">Cleavage/polyadenylation specificity factor A subunit C-terminal domain-containing protein</fullName>
    </recommendedName>
</protein>